<evidence type="ECO:0000313" key="2">
    <source>
        <dbReference type="Proteomes" id="UP000197025"/>
    </source>
</evidence>
<proteinExistence type="predicted"/>
<dbReference type="InParanoid" id="A0A212QQY0"/>
<protein>
    <submittedName>
        <fullName evidence="1">Predicted nuclease (RNAse H fold)</fullName>
    </submittedName>
</protein>
<dbReference type="AlphaFoldDB" id="A0A212QQY0"/>
<dbReference type="Pfam" id="PF04250">
    <property type="entry name" value="DUF429"/>
    <property type="match status" value="1"/>
</dbReference>
<dbReference type="InterPro" id="IPR007362">
    <property type="entry name" value="DUF429"/>
</dbReference>
<name>A0A212QQY0_9CHLR</name>
<dbReference type="PIRSF" id="PIRSF018008">
    <property type="entry name" value="UCP018008"/>
    <property type="match status" value="1"/>
</dbReference>
<accession>A0A212QQY0</accession>
<sequence>MWAIGLDLAWSPRNPSAGVVLGWAEDHWEVAAWEAQLGPDAEILAFLEPYLDAPCVIGIDAPLIVPNETGSRPCDRILASRFGRHHAGGYPVNRRWLRSFGGLRGEALAQALYARGLALEPPEAPRLPVRVVLEVFPHPAAVVLFGLRQIIRYKRLRRDRWARGLRRWHQRLLTLEAFRPPVRWPEPWREPPRGGTRRMWKAWEDQLDAAFCAYIAGYVWFHGPAGYERIGDLETGLVIVPRRIDG</sequence>
<dbReference type="Proteomes" id="UP000197025">
    <property type="component" value="Unassembled WGS sequence"/>
</dbReference>
<dbReference type="InterPro" id="IPR008306">
    <property type="entry name" value="UCP018008"/>
</dbReference>
<gene>
    <name evidence="1" type="ORF">SAMN02746019_00027800</name>
</gene>
<evidence type="ECO:0000313" key="1">
    <source>
        <dbReference type="EMBL" id="SNB61935.1"/>
    </source>
</evidence>
<organism evidence="1 2">
    <name type="scientific">Thermoflexus hugenholtzii JAD2</name>
    <dbReference type="NCBI Taxonomy" id="877466"/>
    <lineage>
        <taxon>Bacteria</taxon>
        <taxon>Bacillati</taxon>
        <taxon>Chloroflexota</taxon>
        <taxon>Thermoflexia</taxon>
        <taxon>Thermoflexales</taxon>
        <taxon>Thermoflexaceae</taxon>
        <taxon>Thermoflexus</taxon>
    </lineage>
</organism>
<dbReference type="EMBL" id="FYEK01000020">
    <property type="protein sequence ID" value="SNB61935.1"/>
    <property type="molecule type" value="Genomic_DNA"/>
</dbReference>
<dbReference type="RefSeq" id="WP_088570697.1">
    <property type="nucleotide sequence ID" value="NZ_FYEK01000020.1"/>
</dbReference>
<keyword evidence="2" id="KW-1185">Reference proteome</keyword>
<reference evidence="2" key="1">
    <citation type="submission" date="2017-06" db="EMBL/GenBank/DDBJ databases">
        <authorList>
            <person name="Varghese N."/>
            <person name="Submissions S."/>
        </authorList>
    </citation>
    <scope>NUCLEOTIDE SEQUENCE [LARGE SCALE GENOMIC DNA]</scope>
    <source>
        <strain evidence="2">JAD2</strain>
    </source>
</reference>
<dbReference type="OrthoDB" id="9813491at2"/>